<organism evidence="2 4">
    <name type="scientific">Anaerotignum propionicum DSM 1682</name>
    <dbReference type="NCBI Taxonomy" id="991789"/>
    <lineage>
        <taxon>Bacteria</taxon>
        <taxon>Bacillati</taxon>
        <taxon>Bacillota</taxon>
        <taxon>Clostridia</taxon>
        <taxon>Lachnospirales</taxon>
        <taxon>Anaerotignaceae</taxon>
        <taxon>Anaerotignum</taxon>
    </lineage>
</organism>
<dbReference type="EMBL" id="FQUA01000007">
    <property type="protein sequence ID" value="SHE79819.1"/>
    <property type="molecule type" value="Genomic_DNA"/>
</dbReference>
<reference evidence="2" key="4">
    <citation type="submission" date="2016-11" db="EMBL/GenBank/DDBJ databases">
        <authorList>
            <person name="Varghese N."/>
            <person name="Submissions S."/>
        </authorList>
    </citation>
    <scope>NUCLEOTIDE SEQUENCE</scope>
    <source>
        <strain evidence="2">DSM 1682</strain>
    </source>
</reference>
<evidence type="ECO:0000313" key="3">
    <source>
        <dbReference type="Proteomes" id="UP000068026"/>
    </source>
</evidence>
<dbReference type="AlphaFoldDB" id="A0A0X8VBP3"/>
<name>A0A0X8VBP3_ANAPI</name>
<dbReference type="KEGG" id="cpro:CPRO_04570"/>
<dbReference type="Proteomes" id="UP000184204">
    <property type="component" value="Unassembled WGS sequence"/>
</dbReference>
<gene>
    <name evidence="1" type="ORF">CPRO_04570</name>
    <name evidence="2" type="ORF">SAMN02745151_01840</name>
</gene>
<reference evidence="1 3" key="1">
    <citation type="journal article" date="2016" name="Genome Announc.">
        <title>Complete Genome Sequence of the Amino Acid-Fermenting Clostridium propionicum X2 (DSM 1682).</title>
        <authorList>
            <person name="Poehlein A."/>
            <person name="Schlien K."/>
            <person name="Chowdhury N.P."/>
            <person name="Gottschalk G."/>
            <person name="Buckel W."/>
            <person name="Daniel R."/>
        </authorList>
    </citation>
    <scope>NUCLEOTIDE SEQUENCE [LARGE SCALE GENOMIC DNA]</scope>
    <source>
        <strain evidence="1 3">X2</strain>
    </source>
</reference>
<dbReference type="Proteomes" id="UP000068026">
    <property type="component" value="Chromosome"/>
</dbReference>
<evidence type="ECO:0000313" key="4">
    <source>
        <dbReference type="Proteomes" id="UP000184204"/>
    </source>
</evidence>
<evidence type="ECO:0000313" key="1">
    <source>
        <dbReference type="EMBL" id="AMJ40066.1"/>
    </source>
</evidence>
<reference evidence="4" key="3">
    <citation type="submission" date="2016-11" db="EMBL/GenBank/DDBJ databases">
        <authorList>
            <person name="Jaros S."/>
            <person name="Januszkiewicz K."/>
            <person name="Wedrychowicz H."/>
        </authorList>
    </citation>
    <scope>NUCLEOTIDE SEQUENCE [LARGE SCALE GENOMIC DNA]</scope>
    <source>
        <strain evidence="4">DSM 1682</strain>
    </source>
</reference>
<dbReference type="EMBL" id="CP014223">
    <property type="protein sequence ID" value="AMJ40066.1"/>
    <property type="molecule type" value="Genomic_DNA"/>
</dbReference>
<dbReference type="RefSeq" id="WP_066047422.1">
    <property type="nucleotide sequence ID" value="NZ_CP014223.1"/>
</dbReference>
<sequence>MKQSISHKELNGYLDLLRDTMTDGRNFPPAHVLFFDSRSFYYYFAKRPCGNKTVEEILLQMESCIPLAITEESLQLFLSAYKEKDSNYFAHSFLESSKADFLLLIRHTAEDEGKWHAVINLCDGLRQKNLC</sequence>
<dbReference type="OrthoDB" id="2060759at2"/>
<reference evidence="3" key="2">
    <citation type="submission" date="2016-01" db="EMBL/GenBank/DDBJ databases">
        <authorList>
            <person name="Poehlein A."/>
            <person name="Schlien K."/>
            <person name="Gottschalk G."/>
            <person name="Buckel W."/>
            <person name="Daniel R."/>
        </authorList>
    </citation>
    <scope>NUCLEOTIDE SEQUENCE [LARGE SCALE GENOMIC DNA]</scope>
    <source>
        <strain evidence="3">X2</strain>
    </source>
</reference>
<proteinExistence type="predicted"/>
<evidence type="ECO:0000313" key="2">
    <source>
        <dbReference type="EMBL" id="SHE79819.1"/>
    </source>
</evidence>
<accession>A0A0X8VBP3</accession>
<keyword evidence="3" id="KW-1185">Reference proteome</keyword>
<protein>
    <submittedName>
        <fullName evidence="2">Uncharacterized protein</fullName>
    </submittedName>
</protein>